<accession>A0AAD0EVT8</accession>
<feature type="signal peptide" evidence="1">
    <location>
        <begin position="1"/>
        <end position="25"/>
    </location>
</feature>
<reference evidence="2 3" key="1">
    <citation type="submission" date="2016-10" db="EMBL/GenBank/DDBJ databases">
        <title>The whole genome sequencing and assembly of B. asteroides DSM 20089 strain.</title>
        <authorList>
            <person name="Lee Y.-J."/>
            <person name="Park M.-K."/>
            <person name="Yi H."/>
            <person name="Bahn Y.-S."/>
            <person name="Kim J.F."/>
            <person name="Lee D.-W."/>
        </authorList>
    </citation>
    <scope>NUCLEOTIDE SEQUENCE [LARGE SCALE GENOMIC DNA]</scope>
    <source>
        <strain evidence="2 3">DSM 20089</strain>
    </source>
</reference>
<dbReference type="InterPro" id="IPR050490">
    <property type="entry name" value="Bact_solute-bd_prot1"/>
</dbReference>
<dbReference type="PANTHER" id="PTHR43649:SF14">
    <property type="entry name" value="BLR3389 PROTEIN"/>
    <property type="match status" value="1"/>
</dbReference>
<dbReference type="PROSITE" id="PS51257">
    <property type="entry name" value="PROKAR_LIPOPROTEIN"/>
    <property type="match status" value="1"/>
</dbReference>
<dbReference type="Pfam" id="PF01547">
    <property type="entry name" value="SBP_bac_1"/>
    <property type="match status" value="1"/>
</dbReference>
<protein>
    <submittedName>
        <fullName evidence="2">ABC transporter substrate-binding protein</fullName>
    </submittedName>
</protein>
<sequence>MSWRTKGKQALSVCAGLAMIIGLSACGGGGNSSSSKVAKENSGMTMSDVNKALKSDKKVTLNFWTWRYDIEQANIDAFQAKYPNIKINVTQTGASSDHYTKFQNILKSGKDVPDIVQLEYDYLPQFAVTNSLLNFADKSIESDMGKLYNDAAWKNVHVADGLYGTPLDQGPEVMFVRHDVLDQFGLKVPTTWKEFEEEGIALHKADPNRYMSFIDTTDVRYMASIIRQSGAKPWTVKGVQDVTLDMTNSKVKEAVDFIQKLIDEDVLEPVANKSDQYNRGFAQGRWGIQFDGCWKGTSFVQQQPSLKGKFEVALPPAWGDGSTGLKTGEIGGSLLSVTSKCAKEKQAAAVAFINWMGSDKQSIDLFQKTGSFFNAAKSFQTDKDAANVPNDYFGGQKVNAVYFKSADALNADWSVLPFNSQYATDFKDIVVPQMKKGGDLFGSFSKWQSSLKTYADGQGFKITAK</sequence>
<proteinExistence type="predicted"/>
<feature type="chain" id="PRO_5041969934" evidence="1">
    <location>
        <begin position="26"/>
        <end position="465"/>
    </location>
</feature>
<name>A0AAD0EVT8_9BIFI</name>
<evidence type="ECO:0000313" key="2">
    <source>
        <dbReference type="EMBL" id="ATO41753.1"/>
    </source>
</evidence>
<evidence type="ECO:0000313" key="3">
    <source>
        <dbReference type="Proteomes" id="UP000224056"/>
    </source>
</evidence>
<dbReference type="InterPro" id="IPR006059">
    <property type="entry name" value="SBP"/>
</dbReference>
<keyword evidence="1" id="KW-0732">Signal</keyword>
<dbReference type="PANTHER" id="PTHR43649">
    <property type="entry name" value="ARABINOSE-BINDING PROTEIN-RELATED"/>
    <property type="match status" value="1"/>
</dbReference>
<dbReference type="EMBL" id="CP017696">
    <property type="protein sequence ID" value="ATO41753.1"/>
    <property type="molecule type" value="Genomic_DNA"/>
</dbReference>
<organism evidence="2 3">
    <name type="scientific">Bifidobacterium asteroides DSM 20089</name>
    <dbReference type="NCBI Taxonomy" id="1437594"/>
    <lineage>
        <taxon>Bacteria</taxon>
        <taxon>Bacillati</taxon>
        <taxon>Actinomycetota</taxon>
        <taxon>Actinomycetes</taxon>
        <taxon>Bifidobacteriales</taxon>
        <taxon>Bifidobacteriaceae</taxon>
        <taxon>Bifidobacterium</taxon>
    </lineage>
</organism>
<dbReference type="SUPFAM" id="SSF53850">
    <property type="entry name" value="Periplasmic binding protein-like II"/>
    <property type="match status" value="1"/>
</dbReference>
<evidence type="ECO:0000256" key="1">
    <source>
        <dbReference type="SAM" id="SignalP"/>
    </source>
</evidence>
<dbReference type="Gene3D" id="3.40.190.10">
    <property type="entry name" value="Periplasmic binding protein-like II"/>
    <property type="match status" value="1"/>
</dbReference>
<dbReference type="Proteomes" id="UP000224056">
    <property type="component" value="Chromosome"/>
</dbReference>
<dbReference type="AlphaFoldDB" id="A0AAD0EVT8"/>
<gene>
    <name evidence="2" type="ORF">BA20089_06145</name>
</gene>